<name>A0A3Q2QXL4_FUNHE</name>
<keyword evidence="4" id="KW-1185">Reference proteome</keyword>
<evidence type="ECO:0000256" key="2">
    <source>
        <dbReference type="SAM" id="Phobius"/>
    </source>
</evidence>
<proteinExistence type="predicted"/>
<keyword evidence="2" id="KW-1133">Transmembrane helix</keyword>
<evidence type="ECO:0000313" key="4">
    <source>
        <dbReference type="Proteomes" id="UP000265000"/>
    </source>
</evidence>
<dbReference type="PANTHER" id="PTHR16502:SF0">
    <property type="entry name" value="KERATINOCYTE-ASSOCIATED TRANSMEMBRANE PROTEIN 2"/>
    <property type="match status" value="1"/>
</dbReference>
<dbReference type="Pfam" id="PF17818">
    <property type="entry name" value="KCT2"/>
    <property type="match status" value="1"/>
</dbReference>
<dbReference type="Ensembl" id="ENSFHET00000026666.1">
    <property type="protein sequence ID" value="ENSFHEP00000032893.1"/>
    <property type="gene ID" value="ENSFHEG00000019634.1"/>
</dbReference>
<dbReference type="GeneTree" id="ENSGT00440000037499"/>
<evidence type="ECO:0000256" key="1">
    <source>
        <dbReference type="SAM" id="MobiDB-lite"/>
    </source>
</evidence>
<feature type="compositionally biased region" description="Low complexity" evidence="1">
    <location>
        <begin position="96"/>
        <end position="107"/>
    </location>
</feature>
<feature type="compositionally biased region" description="Low complexity" evidence="1">
    <location>
        <begin position="154"/>
        <end position="198"/>
    </location>
</feature>
<reference evidence="3" key="1">
    <citation type="submission" date="2025-08" db="UniProtKB">
        <authorList>
            <consortium name="Ensembl"/>
        </authorList>
    </citation>
    <scope>IDENTIFICATION</scope>
</reference>
<feature type="transmembrane region" description="Helical" evidence="2">
    <location>
        <begin position="280"/>
        <end position="298"/>
    </location>
</feature>
<dbReference type="AlphaFoldDB" id="A0A3Q2QXL4"/>
<dbReference type="Proteomes" id="UP000265000">
    <property type="component" value="Unplaced"/>
</dbReference>
<organism evidence="3 4">
    <name type="scientific">Fundulus heteroclitus</name>
    <name type="common">Killifish</name>
    <name type="synonym">Mummichog</name>
    <dbReference type="NCBI Taxonomy" id="8078"/>
    <lineage>
        <taxon>Eukaryota</taxon>
        <taxon>Metazoa</taxon>
        <taxon>Chordata</taxon>
        <taxon>Craniata</taxon>
        <taxon>Vertebrata</taxon>
        <taxon>Euteleostomi</taxon>
        <taxon>Actinopterygii</taxon>
        <taxon>Neopterygii</taxon>
        <taxon>Teleostei</taxon>
        <taxon>Neoteleostei</taxon>
        <taxon>Acanthomorphata</taxon>
        <taxon>Ovalentaria</taxon>
        <taxon>Atherinomorphae</taxon>
        <taxon>Cyprinodontiformes</taxon>
        <taxon>Fundulidae</taxon>
        <taxon>Fundulus</taxon>
    </lineage>
</organism>
<feature type="compositionally biased region" description="Polar residues" evidence="1">
    <location>
        <begin position="86"/>
        <end position="95"/>
    </location>
</feature>
<reference evidence="3" key="2">
    <citation type="submission" date="2025-09" db="UniProtKB">
        <authorList>
            <consortium name="Ensembl"/>
        </authorList>
    </citation>
    <scope>IDENTIFICATION</scope>
</reference>
<dbReference type="InterPro" id="IPR037645">
    <property type="entry name" value="KCT2"/>
</dbReference>
<dbReference type="STRING" id="8078.ENSFHEP00000032893"/>
<sequence length="347" mass="37333">MWPPYSPRPFQSLVIINMEAHRDSSPSRRNAYAICLVVFLQLMFSVCLSAPLNETSPVQAVVSSDTNVTALASVSADAQKVADPQSPASAPNPKSTPAAAAHNTTTAKPKDDDKSTTQPNPTPKSKKDPAVATKGSPVPSPSSSGAKVTAETDSAQATTAAPAEAPTSKSAPEKPPSSSSSAAEVAKPTAAAANPPTEESTEPLQGTDKQPATTPSSNDSKYPEDEEDDEEDDEYMDNVGTLENGTDGDGDDKGLINPKQEVKEVDEVQPGNPEEQDSHFFFHLVILAFLVAIVYITYHNKRKIFLLVQSRRWKDGLCSRNNVEYRRLDQNVNEAMPSLKMTKDYIF</sequence>
<accession>A0A3Q2QXL4</accession>
<keyword evidence="2" id="KW-0812">Transmembrane</keyword>
<feature type="region of interest" description="Disordered" evidence="1">
    <location>
        <begin position="79"/>
        <end position="256"/>
    </location>
</feature>
<dbReference type="PANTHER" id="PTHR16502">
    <property type="entry name" value="KERATINOCYTE-ASSOCIATED TRANSMEMBRANE PROTEIN 2"/>
    <property type="match status" value="1"/>
</dbReference>
<evidence type="ECO:0000313" key="3">
    <source>
        <dbReference type="Ensembl" id="ENSFHEP00000032893.1"/>
    </source>
</evidence>
<protein>
    <submittedName>
        <fullName evidence="3">Chromosome 5 open reading frame 15</fullName>
    </submittedName>
</protein>
<gene>
    <name evidence="3" type="primary">C5orf15</name>
</gene>
<feature type="compositionally biased region" description="Acidic residues" evidence="1">
    <location>
        <begin position="224"/>
        <end position="236"/>
    </location>
</feature>
<feature type="compositionally biased region" description="Polar residues" evidence="1">
    <location>
        <begin position="207"/>
        <end position="220"/>
    </location>
</feature>
<keyword evidence="2" id="KW-0472">Membrane</keyword>